<dbReference type="EMBL" id="JTDY01000923">
    <property type="protein sequence ID" value="KOB75420.1"/>
    <property type="molecule type" value="Genomic_DNA"/>
</dbReference>
<dbReference type="EC" id="3.5.1.1" evidence="1"/>
<comment type="caution">
    <text evidence="2">The sequence shown here is derived from an EMBL/GenBank/DDBJ whole genome shotgun (WGS) entry which is preliminary data.</text>
</comment>
<dbReference type="PANTHER" id="PTHR11707">
    <property type="entry name" value="L-ASPARAGINASE"/>
    <property type="match status" value="1"/>
</dbReference>
<dbReference type="PANTHER" id="PTHR11707:SF28">
    <property type="entry name" value="60 KDA LYSOPHOSPHOLIPASE"/>
    <property type="match status" value="1"/>
</dbReference>
<dbReference type="SUPFAM" id="SSF53774">
    <property type="entry name" value="Glutaminase/Asparaginase"/>
    <property type="match status" value="1"/>
</dbReference>
<name>A0A0L7LJ11_OPEBR</name>
<gene>
    <name evidence="2" type="ORF">OBRU01_07529</name>
</gene>
<evidence type="ECO:0000313" key="3">
    <source>
        <dbReference type="Proteomes" id="UP000037510"/>
    </source>
</evidence>
<dbReference type="GO" id="GO:0004067">
    <property type="term" value="F:asparaginase activity"/>
    <property type="evidence" value="ECO:0007669"/>
    <property type="project" value="UniProtKB-EC"/>
</dbReference>
<dbReference type="InterPro" id="IPR027473">
    <property type="entry name" value="L-asparaginase_C"/>
</dbReference>
<dbReference type="InterPro" id="IPR006034">
    <property type="entry name" value="Asparaginase/glutaminase-like"/>
</dbReference>
<dbReference type="AlphaFoldDB" id="A0A0L7LJ11"/>
<dbReference type="Gene3D" id="3.40.50.40">
    <property type="match status" value="1"/>
</dbReference>
<proteinExistence type="predicted"/>
<evidence type="ECO:0000256" key="1">
    <source>
        <dbReference type="ARBA" id="ARBA00012920"/>
    </source>
</evidence>
<evidence type="ECO:0000313" key="2">
    <source>
        <dbReference type="EMBL" id="KOB75420.1"/>
    </source>
</evidence>
<dbReference type="InterPro" id="IPR036152">
    <property type="entry name" value="Asp/glu_Ase-like_sf"/>
</dbReference>
<dbReference type="STRING" id="104452.A0A0L7LJ11"/>
<sequence>MVPVKNKRVLAIYTGVLVPQKNIEKVVRKLPQLHDEEYWSKNLAGTDMKEYLVIPDGKDTELKVLYKIHEYEEYQSSSHVVTATIISSARSSLLPLSIFLKSQYFSEPSFLEAQAKTTLDVDPKMLIHPPGSVPDECRLHDTISRKVYILKVAPTITPELIRARKEIYKEIERAVKNEVLVVNVTQCINGTVLGKAIYETGL</sequence>
<protein>
    <recommendedName>
        <fullName evidence="1">asparaginase</fullName>
        <ecNumber evidence="1">3.5.1.1</ecNumber>
    </recommendedName>
</protein>
<accession>A0A0L7LJ11</accession>
<dbReference type="Proteomes" id="UP000037510">
    <property type="component" value="Unassembled WGS sequence"/>
</dbReference>
<feature type="non-terminal residue" evidence="2">
    <location>
        <position position="202"/>
    </location>
</feature>
<keyword evidence="3" id="KW-1185">Reference proteome</keyword>
<dbReference type="GO" id="GO:0009066">
    <property type="term" value="P:aspartate family amino acid metabolic process"/>
    <property type="evidence" value="ECO:0007669"/>
    <property type="project" value="UniProtKB-ARBA"/>
</dbReference>
<reference evidence="2 3" key="1">
    <citation type="journal article" date="2015" name="Genome Biol. Evol.">
        <title>The genome of winter moth (Operophtera brumata) provides a genomic perspective on sexual dimorphism and phenology.</title>
        <authorList>
            <person name="Derks M.F."/>
            <person name="Smit S."/>
            <person name="Salis L."/>
            <person name="Schijlen E."/>
            <person name="Bossers A."/>
            <person name="Mateman C."/>
            <person name="Pijl A.S."/>
            <person name="de Ridder D."/>
            <person name="Groenen M.A."/>
            <person name="Visser M.E."/>
            <person name="Megens H.J."/>
        </authorList>
    </citation>
    <scope>NUCLEOTIDE SEQUENCE [LARGE SCALE GENOMIC DNA]</scope>
    <source>
        <strain evidence="2">WM2013NL</strain>
        <tissue evidence="2">Head and thorax</tissue>
    </source>
</reference>
<organism evidence="2 3">
    <name type="scientific">Operophtera brumata</name>
    <name type="common">Winter moth</name>
    <name type="synonym">Phalaena brumata</name>
    <dbReference type="NCBI Taxonomy" id="104452"/>
    <lineage>
        <taxon>Eukaryota</taxon>
        <taxon>Metazoa</taxon>
        <taxon>Ecdysozoa</taxon>
        <taxon>Arthropoda</taxon>
        <taxon>Hexapoda</taxon>
        <taxon>Insecta</taxon>
        <taxon>Pterygota</taxon>
        <taxon>Neoptera</taxon>
        <taxon>Endopterygota</taxon>
        <taxon>Lepidoptera</taxon>
        <taxon>Glossata</taxon>
        <taxon>Ditrysia</taxon>
        <taxon>Geometroidea</taxon>
        <taxon>Geometridae</taxon>
        <taxon>Larentiinae</taxon>
        <taxon>Operophtera</taxon>
    </lineage>
</organism>